<dbReference type="InterPro" id="IPR021982">
    <property type="entry name" value="REEP_Ichnovirus"/>
</dbReference>
<evidence type="ECO:0000313" key="1">
    <source>
        <dbReference type="EMBL" id="AAL55036.1"/>
    </source>
</evidence>
<accession>Q548V5</accession>
<protein>
    <submittedName>
        <fullName evidence="1">Repeat element protein</fullName>
    </submittedName>
</protein>
<proteinExistence type="predicted"/>
<sequence length="235" mass="28044">MESLETKESKVFTPVYFTSRQILLPLKMISYVSRFLKFEDFRKFIRAMWPNGEANVIFQELLERLSIRKFKAKFYNREEIEVEYKFDRERSGINWILINFKDLLPILGGIMLPDDEDKFQSIFTLEDFLKRNLKVHRCSGGIHTSCHNLGRDSDSDSEAKLDICPFDHYHHFCPDHVIAWFKHYLLTAILLREGVYDELVKNANLPNADHLTSGRRRTEQYWLRVARRKKCRFSQ</sequence>
<reference evidence="1" key="1">
    <citation type="journal article" date="2003" name="J. Insect Physiol.">
        <title>Characterization of Campoletis sonorensis ichnovirus unique segment B and excision locus structure.</title>
        <authorList>
            <person name="Rattanadechakul W."/>
            <person name="Webb B.A."/>
        </authorList>
    </citation>
    <scope>NUCLEOTIDE SEQUENCE</scope>
</reference>
<organism evidence="1">
    <name type="scientific">Campoletis sonorensis ichnovirus</name>
    <name type="common">CsIV</name>
    <dbReference type="NCBI Taxonomy" id="10484"/>
    <lineage>
        <taxon>Viruses</taxon>
        <taxon>Viruses incertae sedis</taxon>
        <taxon>Polydnaviriformidae</taxon>
        <taxon>Ichnoviriform</taxon>
    </lineage>
</organism>
<dbReference type="EMBL" id="AF236017">
    <property type="protein sequence ID" value="AAL55036.1"/>
    <property type="molecule type" value="Genomic_DNA"/>
</dbReference>
<name>Q548V5_CSIV</name>
<dbReference type="Pfam" id="PF12132">
    <property type="entry name" value="DUF3587"/>
    <property type="match status" value="1"/>
</dbReference>
<organismHost>
    <name type="scientific">Campoletis sonorensis</name>
    <dbReference type="NCBI Taxonomy" id="7416"/>
</organismHost>